<feature type="compositionally biased region" description="Basic residues" evidence="5">
    <location>
        <begin position="137"/>
        <end position="146"/>
    </location>
</feature>
<dbReference type="OrthoDB" id="10071059at2759"/>
<gene>
    <name evidence="6" type="ORF">DGAL_LOCUS16915</name>
</gene>
<protein>
    <recommendedName>
        <fullName evidence="3">Ashwin</fullName>
    </recommendedName>
</protein>
<proteinExistence type="inferred from homology"/>
<evidence type="ECO:0000313" key="6">
    <source>
        <dbReference type="EMBL" id="CAH0113113.1"/>
    </source>
</evidence>
<organism evidence="6 7">
    <name type="scientific">Daphnia galeata</name>
    <dbReference type="NCBI Taxonomy" id="27404"/>
    <lineage>
        <taxon>Eukaryota</taxon>
        <taxon>Metazoa</taxon>
        <taxon>Ecdysozoa</taxon>
        <taxon>Arthropoda</taxon>
        <taxon>Crustacea</taxon>
        <taxon>Branchiopoda</taxon>
        <taxon>Diplostraca</taxon>
        <taxon>Cladocera</taxon>
        <taxon>Anomopoda</taxon>
        <taxon>Daphniidae</taxon>
        <taxon>Daphnia</taxon>
    </lineage>
</organism>
<comment type="caution">
    <text evidence="6">The sequence shown here is derived from an EMBL/GenBank/DDBJ whole genome shotgun (WGS) entry which is preliminary data.</text>
</comment>
<keyword evidence="7" id="KW-1185">Reference proteome</keyword>
<evidence type="ECO:0000256" key="1">
    <source>
        <dbReference type="ARBA" id="ARBA00004123"/>
    </source>
</evidence>
<dbReference type="GO" id="GO:0072669">
    <property type="term" value="C:tRNA-splicing ligase complex"/>
    <property type="evidence" value="ECO:0007669"/>
    <property type="project" value="InterPro"/>
</dbReference>
<accession>A0A8J2WRP0</accession>
<dbReference type="Proteomes" id="UP000789390">
    <property type="component" value="Unassembled WGS sequence"/>
</dbReference>
<dbReference type="InterPro" id="IPR024887">
    <property type="entry name" value="Ashwin"/>
</dbReference>
<reference evidence="6" key="1">
    <citation type="submission" date="2021-11" db="EMBL/GenBank/DDBJ databases">
        <authorList>
            <person name="Schell T."/>
        </authorList>
    </citation>
    <scope>NUCLEOTIDE SEQUENCE</scope>
    <source>
        <strain evidence="6">M5</strain>
    </source>
</reference>
<comment type="subcellular location">
    <subcellularLocation>
        <location evidence="1">Nucleus</location>
    </subcellularLocation>
</comment>
<feature type="compositionally biased region" description="Low complexity" evidence="5">
    <location>
        <begin position="93"/>
        <end position="107"/>
    </location>
</feature>
<evidence type="ECO:0000256" key="3">
    <source>
        <dbReference type="ARBA" id="ARBA00015134"/>
    </source>
</evidence>
<dbReference type="PANTHER" id="PTHR28359">
    <property type="entry name" value="ASHWIN"/>
    <property type="match status" value="1"/>
</dbReference>
<dbReference type="AlphaFoldDB" id="A0A8J2WRP0"/>
<dbReference type="GO" id="GO:0005634">
    <property type="term" value="C:nucleus"/>
    <property type="evidence" value="ECO:0007669"/>
    <property type="project" value="UniProtKB-SubCell"/>
</dbReference>
<evidence type="ECO:0000256" key="2">
    <source>
        <dbReference type="ARBA" id="ARBA00007855"/>
    </source>
</evidence>
<sequence length="146" mass="16429">MSASQDSENTWKLLHPELLSQDELLCILRERNVKLDDKTSRDKVQLVEVFKRVAMPQSQRSRFQVTTSPMEVDLPTSPCKLNSLTRGNQLKQSHGSTTPSTSHTSITNVTSQLNKVKLKRNSSEMSESSSSGVTSPTKKREKITWP</sequence>
<name>A0A8J2WRP0_9CRUS</name>
<evidence type="ECO:0000256" key="4">
    <source>
        <dbReference type="ARBA" id="ARBA00023242"/>
    </source>
</evidence>
<dbReference type="PANTHER" id="PTHR28359:SF1">
    <property type="entry name" value="ASHWIN"/>
    <property type="match status" value="1"/>
</dbReference>
<keyword evidence="4" id="KW-0539">Nucleus</keyword>
<dbReference type="EMBL" id="CAKKLH010000336">
    <property type="protein sequence ID" value="CAH0113113.1"/>
    <property type="molecule type" value="Genomic_DNA"/>
</dbReference>
<comment type="similarity">
    <text evidence="2">Belongs to the ashwin family.</text>
</comment>
<dbReference type="GO" id="GO:0048598">
    <property type="term" value="P:embryonic morphogenesis"/>
    <property type="evidence" value="ECO:0007669"/>
    <property type="project" value="InterPro"/>
</dbReference>
<feature type="compositionally biased region" description="Polar residues" evidence="5">
    <location>
        <begin position="79"/>
        <end position="92"/>
    </location>
</feature>
<evidence type="ECO:0000256" key="5">
    <source>
        <dbReference type="SAM" id="MobiDB-lite"/>
    </source>
</evidence>
<dbReference type="Pfam" id="PF15323">
    <property type="entry name" value="Ashwin"/>
    <property type="match status" value="1"/>
</dbReference>
<feature type="region of interest" description="Disordered" evidence="5">
    <location>
        <begin position="57"/>
        <end position="146"/>
    </location>
</feature>
<evidence type="ECO:0000313" key="7">
    <source>
        <dbReference type="Proteomes" id="UP000789390"/>
    </source>
</evidence>
<feature type="compositionally biased region" description="Polar residues" evidence="5">
    <location>
        <begin position="57"/>
        <end position="69"/>
    </location>
</feature>